<dbReference type="EMBL" id="JAYFUL010000005">
    <property type="protein sequence ID" value="MEA5257072.1"/>
    <property type="molecule type" value="Genomic_DNA"/>
</dbReference>
<reference evidence="1 2" key="1">
    <citation type="submission" date="2023-12" db="EMBL/GenBank/DDBJ databases">
        <title>Novel species of the genus Arcicella isolated from rivers.</title>
        <authorList>
            <person name="Lu H."/>
        </authorList>
    </citation>
    <scope>NUCLEOTIDE SEQUENCE [LARGE SCALE GENOMIC DNA]</scope>
    <source>
        <strain evidence="1 2">LMG 21963</strain>
    </source>
</reference>
<evidence type="ECO:0008006" key="3">
    <source>
        <dbReference type="Google" id="ProtNLM"/>
    </source>
</evidence>
<accession>A0ABU5QJ37</accession>
<name>A0ABU5QJ37_9BACT</name>
<evidence type="ECO:0000313" key="1">
    <source>
        <dbReference type="EMBL" id="MEA5257072.1"/>
    </source>
</evidence>
<evidence type="ECO:0000313" key="2">
    <source>
        <dbReference type="Proteomes" id="UP001304671"/>
    </source>
</evidence>
<sequence>MKTPYYYILLLAILASCKSKEEIDPNSLVNKWLSTGQMQSKKADGTWSDWYVPQTFAAVTPSVWEFTKKGDFLRDGKAGGDCCFAGNKYSLSDKVITFSDPKICPTVDCGFICNTLKIEQLKNDTLVLVQCSTKNQFVRVK</sequence>
<gene>
    <name evidence="1" type="ORF">VB264_04690</name>
</gene>
<protein>
    <recommendedName>
        <fullName evidence="3">Lipocalin-like domain-containing protein</fullName>
    </recommendedName>
</protein>
<proteinExistence type="predicted"/>
<keyword evidence="2" id="KW-1185">Reference proteome</keyword>
<comment type="caution">
    <text evidence="1">The sequence shown here is derived from an EMBL/GenBank/DDBJ whole genome shotgun (WGS) entry which is preliminary data.</text>
</comment>
<dbReference type="PROSITE" id="PS51257">
    <property type="entry name" value="PROKAR_LIPOPROTEIN"/>
    <property type="match status" value="1"/>
</dbReference>
<dbReference type="Proteomes" id="UP001304671">
    <property type="component" value="Unassembled WGS sequence"/>
</dbReference>
<organism evidence="1 2">
    <name type="scientific">Arcicella aquatica</name>
    <dbReference type="NCBI Taxonomy" id="217141"/>
    <lineage>
        <taxon>Bacteria</taxon>
        <taxon>Pseudomonadati</taxon>
        <taxon>Bacteroidota</taxon>
        <taxon>Cytophagia</taxon>
        <taxon>Cytophagales</taxon>
        <taxon>Flectobacillaceae</taxon>
        <taxon>Arcicella</taxon>
    </lineage>
</organism>
<dbReference type="RefSeq" id="WP_323247195.1">
    <property type="nucleotide sequence ID" value="NZ_JAYFUL010000005.1"/>
</dbReference>